<name>A0A9Q3K2Z9_9BASI</name>
<evidence type="ECO:0000313" key="3">
    <source>
        <dbReference type="Proteomes" id="UP000765509"/>
    </source>
</evidence>
<feature type="non-terminal residue" evidence="2">
    <location>
        <position position="1"/>
    </location>
</feature>
<accession>A0A9Q3K2Z9</accession>
<feature type="region of interest" description="Disordered" evidence="1">
    <location>
        <begin position="117"/>
        <end position="154"/>
    </location>
</feature>
<feature type="compositionally biased region" description="Polar residues" evidence="1">
    <location>
        <begin position="76"/>
        <end position="93"/>
    </location>
</feature>
<dbReference type="EMBL" id="AVOT02092640">
    <property type="protein sequence ID" value="MBW0573703.1"/>
    <property type="molecule type" value="Genomic_DNA"/>
</dbReference>
<gene>
    <name evidence="2" type="ORF">O181_113418</name>
</gene>
<sequence>VLFLCIILLLCYAYALFFITTLGFFGASAYAYSDSDGDQIGKQWTSSSTDGYELYYQDCVCEDQQPQNVPCEEENNPTNPTYPDQASPASATQRSIHPSQVVVITSPKLCLTQSSPASYPGSGAKTTPDQTSPSSTYPSSDKNSNGYHSVSSGGDNYACPSSCSNNPYPNSGFTPSANNLLLRIKYKNSF</sequence>
<dbReference type="Proteomes" id="UP000765509">
    <property type="component" value="Unassembled WGS sequence"/>
</dbReference>
<feature type="region of interest" description="Disordered" evidence="1">
    <location>
        <begin position="67"/>
        <end position="93"/>
    </location>
</feature>
<feature type="compositionally biased region" description="Polar residues" evidence="1">
    <location>
        <begin position="124"/>
        <end position="154"/>
    </location>
</feature>
<reference evidence="2" key="1">
    <citation type="submission" date="2021-03" db="EMBL/GenBank/DDBJ databases">
        <title>Draft genome sequence of rust myrtle Austropuccinia psidii MF-1, a brazilian biotype.</title>
        <authorList>
            <person name="Quecine M.C."/>
            <person name="Pachon D.M.R."/>
            <person name="Bonatelli M.L."/>
            <person name="Correr F.H."/>
            <person name="Franceschini L.M."/>
            <person name="Leite T.F."/>
            <person name="Margarido G.R.A."/>
            <person name="Almeida C.A."/>
            <person name="Ferrarezi J.A."/>
            <person name="Labate C.A."/>
        </authorList>
    </citation>
    <scope>NUCLEOTIDE SEQUENCE</scope>
    <source>
        <strain evidence="2">MF-1</strain>
    </source>
</reference>
<keyword evidence="3" id="KW-1185">Reference proteome</keyword>
<evidence type="ECO:0000256" key="1">
    <source>
        <dbReference type="SAM" id="MobiDB-lite"/>
    </source>
</evidence>
<evidence type="ECO:0000313" key="2">
    <source>
        <dbReference type="EMBL" id="MBW0573703.1"/>
    </source>
</evidence>
<protein>
    <submittedName>
        <fullName evidence="2">Uncharacterized protein</fullName>
    </submittedName>
</protein>
<dbReference type="AlphaFoldDB" id="A0A9Q3K2Z9"/>
<comment type="caution">
    <text evidence="2">The sequence shown here is derived from an EMBL/GenBank/DDBJ whole genome shotgun (WGS) entry which is preliminary data.</text>
</comment>
<proteinExistence type="predicted"/>
<organism evidence="2 3">
    <name type="scientific">Austropuccinia psidii MF-1</name>
    <dbReference type="NCBI Taxonomy" id="1389203"/>
    <lineage>
        <taxon>Eukaryota</taxon>
        <taxon>Fungi</taxon>
        <taxon>Dikarya</taxon>
        <taxon>Basidiomycota</taxon>
        <taxon>Pucciniomycotina</taxon>
        <taxon>Pucciniomycetes</taxon>
        <taxon>Pucciniales</taxon>
        <taxon>Sphaerophragmiaceae</taxon>
        <taxon>Austropuccinia</taxon>
    </lineage>
</organism>